<evidence type="ECO:0000313" key="4">
    <source>
        <dbReference type="EMBL" id="GAA1616199.1"/>
    </source>
</evidence>
<dbReference type="Gene3D" id="1.10.357.10">
    <property type="entry name" value="Tetracycline Repressor, domain 2"/>
    <property type="match status" value="1"/>
</dbReference>
<protein>
    <submittedName>
        <fullName evidence="4">TetR family transcriptional regulator</fullName>
    </submittedName>
</protein>
<dbReference type="PANTHER" id="PTHR30055:SF235">
    <property type="entry name" value="TRANSCRIPTIONAL REGULATORY PROTEIN"/>
    <property type="match status" value="1"/>
</dbReference>
<evidence type="ECO:0000256" key="2">
    <source>
        <dbReference type="PROSITE-ProRule" id="PRU00335"/>
    </source>
</evidence>
<dbReference type="InterPro" id="IPR036271">
    <property type="entry name" value="Tet_transcr_reg_TetR-rel_C_sf"/>
</dbReference>
<accession>A0ABP4QSJ9</accession>
<dbReference type="EMBL" id="BAAAMU010000005">
    <property type="protein sequence ID" value="GAA1616199.1"/>
    <property type="molecule type" value="Genomic_DNA"/>
</dbReference>
<feature type="domain" description="HTH tetR-type" evidence="3">
    <location>
        <begin position="8"/>
        <end position="68"/>
    </location>
</feature>
<gene>
    <name evidence="4" type="ORF">GCM10009733_010610</name>
</gene>
<sequence length="194" mass="21043">MAFTERSAATRTAILAAARKLLIERGYEAMTIRAVATMVGVDPSMVMRYYGSKAGLFGAAVDVDLRLGMVERPSRERLGELLVRHFLARWEGDLADDLLIMLLRSATTNPMAAERMREVFETQIAAFVAAATGADDAAHRAGLVSSQVLGLALTRYVLRFPPMADADVETLVRDVGPVVQHYLVGDPVPARAPS</sequence>
<proteinExistence type="predicted"/>
<dbReference type="InterPro" id="IPR041678">
    <property type="entry name" value="TetR_C_16"/>
</dbReference>
<dbReference type="RefSeq" id="WP_346101792.1">
    <property type="nucleotide sequence ID" value="NZ_BAAAMU010000005.1"/>
</dbReference>
<name>A0ABP4QSJ9_9ACTN</name>
<dbReference type="InterPro" id="IPR001647">
    <property type="entry name" value="HTH_TetR"/>
</dbReference>
<organism evidence="4 5">
    <name type="scientific">Nonomuraea maheshkhaliensis</name>
    <dbReference type="NCBI Taxonomy" id="419590"/>
    <lineage>
        <taxon>Bacteria</taxon>
        <taxon>Bacillati</taxon>
        <taxon>Actinomycetota</taxon>
        <taxon>Actinomycetes</taxon>
        <taxon>Streptosporangiales</taxon>
        <taxon>Streptosporangiaceae</taxon>
        <taxon>Nonomuraea</taxon>
    </lineage>
</organism>
<dbReference type="PANTHER" id="PTHR30055">
    <property type="entry name" value="HTH-TYPE TRANSCRIPTIONAL REGULATOR RUTR"/>
    <property type="match status" value="1"/>
</dbReference>
<feature type="DNA-binding region" description="H-T-H motif" evidence="2">
    <location>
        <begin position="31"/>
        <end position="50"/>
    </location>
</feature>
<evidence type="ECO:0000259" key="3">
    <source>
        <dbReference type="PROSITE" id="PS50977"/>
    </source>
</evidence>
<comment type="caution">
    <text evidence="4">The sequence shown here is derived from an EMBL/GenBank/DDBJ whole genome shotgun (WGS) entry which is preliminary data.</text>
</comment>
<dbReference type="PRINTS" id="PR00455">
    <property type="entry name" value="HTHTETR"/>
</dbReference>
<dbReference type="Pfam" id="PF17920">
    <property type="entry name" value="TetR_C_16"/>
    <property type="match status" value="1"/>
</dbReference>
<evidence type="ECO:0000313" key="5">
    <source>
        <dbReference type="Proteomes" id="UP001500064"/>
    </source>
</evidence>
<dbReference type="Gene3D" id="1.10.10.60">
    <property type="entry name" value="Homeodomain-like"/>
    <property type="match status" value="1"/>
</dbReference>
<dbReference type="InterPro" id="IPR050109">
    <property type="entry name" value="HTH-type_TetR-like_transc_reg"/>
</dbReference>
<dbReference type="SUPFAM" id="SSF48498">
    <property type="entry name" value="Tetracyclin repressor-like, C-terminal domain"/>
    <property type="match status" value="1"/>
</dbReference>
<reference evidence="5" key="1">
    <citation type="journal article" date="2019" name="Int. J. Syst. Evol. Microbiol.">
        <title>The Global Catalogue of Microorganisms (GCM) 10K type strain sequencing project: providing services to taxonomists for standard genome sequencing and annotation.</title>
        <authorList>
            <consortium name="The Broad Institute Genomics Platform"/>
            <consortium name="The Broad Institute Genome Sequencing Center for Infectious Disease"/>
            <person name="Wu L."/>
            <person name="Ma J."/>
        </authorList>
    </citation>
    <scope>NUCLEOTIDE SEQUENCE [LARGE SCALE GENOMIC DNA]</scope>
    <source>
        <strain evidence="5">JCM 13929</strain>
    </source>
</reference>
<dbReference type="Pfam" id="PF00440">
    <property type="entry name" value="TetR_N"/>
    <property type="match status" value="1"/>
</dbReference>
<evidence type="ECO:0000256" key="1">
    <source>
        <dbReference type="ARBA" id="ARBA00023125"/>
    </source>
</evidence>
<keyword evidence="1 2" id="KW-0238">DNA-binding</keyword>
<dbReference type="InterPro" id="IPR009057">
    <property type="entry name" value="Homeodomain-like_sf"/>
</dbReference>
<keyword evidence="5" id="KW-1185">Reference proteome</keyword>
<dbReference type="SUPFAM" id="SSF46689">
    <property type="entry name" value="Homeodomain-like"/>
    <property type="match status" value="1"/>
</dbReference>
<dbReference type="Proteomes" id="UP001500064">
    <property type="component" value="Unassembled WGS sequence"/>
</dbReference>
<dbReference type="PROSITE" id="PS50977">
    <property type="entry name" value="HTH_TETR_2"/>
    <property type="match status" value="1"/>
</dbReference>